<evidence type="ECO:0000313" key="2">
    <source>
        <dbReference type="EMBL" id="CAB4172449.1"/>
    </source>
</evidence>
<sequence>MTESENLNIESLSRRIEFIDRDVKNLREEFDEFRQTSVQADKDLAGAMVAIDSKLDRHVVQEDVQYREQDRKIVGIRDAIDTLSEELKEPMEVYRTAKYGAKATTLLVAFVKWAVPVCVGLLIGYNALQAKMLAEVRGAEPATKQLAYSE</sequence>
<organism evidence="2">
    <name type="scientific">uncultured Caudovirales phage</name>
    <dbReference type="NCBI Taxonomy" id="2100421"/>
    <lineage>
        <taxon>Viruses</taxon>
        <taxon>Duplodnaviria</taxon>
        <taxon>Heunggongvirae</taxon>
        <taxon>Uroviricota</taxon>
        <taxon>Caudoviricetes</taxon>
        <taxon>Peduoviridae</taxon>
        <taxon>Maltschvirus</taxon>
        <taxon>Maltschvirus maltsch</taxon>
    </lineage>
</organism>
<name>A0A6J5PKW5_9CAUD</name>
<keyword evidence="1" id="KW-0175">Coiled coil</keyword>
<gene>
    <name evidence="2" type="ORF">UFOVP935_20</name>
</gene>
<protein>
    <submittedName>
        <fullName evidence="2">Uncharacterized protein</fullName>
    </submittedName>
</protein>
<proteinExistence type="predicted"/>
<feature type="coiled-coil region" evidence="1">
    <location>
        <begin position="9"/>
        <end position="43"/>
    </location>
</feature>
<dbReference type="EMBL" id="LR796885">
    <property type="protein sequence ID" value="CAB4172449.1"/>
    <property type="molecule type" value="Genomic_DNA"/>
</dbReference>
<reference evidence="2" key="1">
    <citation type="submission" date="2020-05" db="EMBL/GenBank/DDBJ databases">
        <authorList>
            <person name="Chiriac C."/>
            <person name="Salcher M."/>
            <person name="Ghai R."/>
            <person name="Kavagutti S V."/>
        </authorList>
    </citation>
    <scope>NUCLEOTIDE SEQUENCE</scope>
</reference>
<accession>A0A6J5PKW5</accession>
<evidence type="ECO:0000256" key="1">
    <source>
        <dbReference type="SAM" id="Coils"/>
    </source>
</evidence>